<feature type="region of interest" description="Disordered" evidence="1">
    <location>
        <begin position="1"/>
        <end position="85"/>
    </location>
</feature>
<dbReference type="EMBL" id="JALLPB020000906">
    <property type="protein sequence ID" value="KAL3806026.1"/>
    <property type="molecule type" value="Genomic_DNA"/>
</dbReference>
<dbReference type="InterPro" id="IPR036890">
    <property type="entry name" value="HATPase_C_sf"/>
</dbReference>
<dbReference type="Gene3D" id="3.30.565.10">
    <property type="entry name" value="Histidine kinase-like ATPase, C-terminal domain"/>
    <property type="match status" value="1"/>
</dbReference>
<feature type="transmembrane region" description="Helical" evidence="2">
    <location>
        <begin position="219"/>
        <end position="239"/>
    </location>
</feature>
<feature type="compositionally biased region" description="Acidic residues" evidence="1">
    <location>
        <begin position="29"/>
        <end position="62"/>
    </location>
</feature>
<dbReference type="Proteomes" id="UP001530377">
    <property type="component" value="Unassembled WGS sequence"/>
</dbReference>
<keyword evidence="2" id="KW-0812">Transmembrane</keyword>
<reference evidence="3 4" key="1">
    <citation type="submission" date="2024-10" db="EMBL/GenBank/DDBJ databases">
        <title>Updated reference genomes for cyclostephanoid diatoms.</title>
        <authorList>
            <person name="Roberts W.R."/>
            <person name="Alverson A.J."/>
        </authorList>
    </citation>
    <scope>NUCLEOTIDE SEQUENCE [LARGE SCALE GENOMIC DNA]</scope>
    <source>
        <strain evidence="3 4">AJA228-03</strain>
    </source>
</reference>
<keyword evidence="2" id="KW-1133">Transmembrane helix</keyword>
<protein>
    <submittedName>
        <fullName evidence="3">Uncharacterized protein</fullName>
    </submittedName>
</protein>
<gene>
    <name evidence="3" type="ORF">ACHAXA_001537</name>
</gene>
<organism evidence="3 4">
    <name type="scientific">Cyclostephanos tholiformis</name>
    <dbReference type="NCBI Taxonomy" id="382380"/>
    <lineage>
        <taxon>Eukaryota</taxon>
        <taxon>Sar</taxon>
        <taxon>Stramenopiles</taxon>
        <taxon>Ochrophyta</taxon>
        <taxon>Bacillariophyta</taxon>
        <taxon>Coscinodiscophyceae</taxon>
        <taxon>Thalassiosirophycidae</taxon>
        <taxon>Stephanodiscales</taxon>
        <taxon>Stephanodiscaceae</taxon>
        <taxon>Cyclostephanos</taxon>
    </lineage>
</organism>
<dbReference type="AlphaFoldDB" id="A0ABD3R366"/>
<evidence type="ECO:0000313" key="3">
    <source>
        <dbReference type="EMBL" id="KAL3806026.1"/>
    </source>
</evidence>
<feature type="transmembrane region" description="Helical" evidence="2">
    <location>
        <begin position="188"/>
        <end position="207"/>
    </location>
</feature>
<keyword evidence="4" id="KW-1185">Reference proteome</keyword>
<feature type="transmembrane region" description="Helical" evidence="2">
    <location>
        <begin position="424"/>
        <end position="443"/>
    </location>
</feature>
<sequence>MTDDRITTISNETVQIVAEIEVKDPSSLNDEDAAEDDDNDDDSDNNNDDDNNNDEGEGEGVEESPSSSIEENSTMKGTPNGIDANEIREGVTALVGGGGRGAGGGGGESVSVLQRRRQDSAIKNVKLSIDAKNFRVARRFSTALNSKDGSLDEGEGGGGATKRTGERMHAATALNEDVAIVDRLLNRVSQYVVVCWAILVIFSYWIVPPGSIRRYSGMEWNAALVNLLLLTTTVLVKYMPLLWDIKLKDMSAPSPASDGRRTGTMMVGRTQISGILYGGLVTQFIAVMTVVIMVAFPVPVMIDPILGSKVNLIRWCEWTPLAGYMTLMTECIDAPEYSGGKLTQAWRKKFEVSGLMSLSTICGLVFPFCTNLYVWVVVMTFSFVTYSAIIVRYFEKRKLFRLWVWSGGGSVDEIELYERARMSLTLHGVCCSIWTLITVQYFVTSCGHLIVPKTWTMLHDPAAMMIGECTMDLISKCLYMSLIVEAHQAAFDEVRRANRRLSELRNAMNVVWENSSDCIAISVQKVSGSTSSMVSPSFFRSALVAGKEEMIQNITAIVLEHSSLAVQSHQSINEPFTNSSRMKESEVPNVGIKIVRKDAFAGVDIHYSGNDDDPFECVGSENEVMTCHVASITEILAQAWQIKEDEIMFDYETAAEDESIRTKFEVKVTRLEENAIVMVVRNVSEKYRRFEAEKKFVFESTARLKDAQANRFTRHEVKNGLLAAIEICGNVREQLSEPVMSHESLLSNLENMTELDRTLHDILDIILAETMARDVIQGMYVPRMECIDMNDILGKTNGFGLNNSRFSLVCSPSPMPIIVSDKGLFKCIYGNVIRNAIKYGKLGGKIATEAKYDEATGEFELKVINLPGRGHDKLVMMGKRASELVFSHGTRLHNDTHANKQSYSAGDGAWIIRNCANILGGKVEIMFEPDRTVFLFNAPMKIHRPSFDVDKFHLPPSVWGIAIDDSKIQRKLLERFFHHAGVPATHQIVLGQNSDEISGFVNFVLDLVKSHPRSFFFLIVDENLEMDDGDASSHKIISGSECIKQIRTALDPEQEMRMLALVRSANDSPQDLALYRSRAHGYMQKVPLRGISVRETVSRFWTERFPPKDGGNQGGDNVENSITRKASVENIRDLTLISPVELLLEVEDIDSFCVQNFDNYPHYHSELWEKIIRLKGDLKTVNVDEKFTPTINLIETIGRETELSDFITIWLRIRSDIVSFVSQN</sequence>
<evidence type="ECO:0000256" key="2">
    <source>
        <dbReference type="SAM" id="Phobius"/>
    </source>
</evidence>
<keyword evidence="2" id="KW-0472">Membrane</keyword>
<feature type="transmembrane region" description="Helical" evidence="2">
    <location>
        <begin position="275"/>
        <end position="296"/>
    </location>
</feature>
<dbReference type="SUPFAM" id="SSF55874">
    <property type="entry name" value="ATPase domain of HSP90 chaperone/DNA topoisomerase II/histidine kinase"/>
    <property type="match status" value="1"/>
</dbReference>
<feature type="compositionally biased region" description="Low complexity" evidence="1">
    <location>
        <begin position="63"/>
        <end position="72"/>
    </location>
</feature>
<comment type="caution">
    <text evidence="3">The sequence shown here is derived from an EMBL/GenBank/DDBJ whole genome shotgun (WGS) entry which is preliminary data.</text>
</comment>
<proteinExistence type="predicted"/>
<evidence type="ECO:0000256" key="1">
    <source>
        <dbReference type="SAM" id="MobiDB-lite"/>
    </source>
</evidence>
<evidence type="ECO:0000313" key="4">
    <source>
        <dbReference type="Proteomes" id="UP001530377"/>
    </source>
</evidence>
<accession>A0ABD3R366</accession>
<feature type="transmembrane region" description="Helical" evidence="2">
    <location>
        <begin position="372"/>
        <end position="394"/>
    </location>
</feature>
<name>A0ABD3R366_9STRA</name>